<dbReference type="PATRIC" id="fig|1360.96.peg.754"/>
<name>A0A0B8QX14_LACLL</name>
<proteinExistence type="predicted"/>
<dbReference type="RefSeq" id="WP_025016889.1">
    <property type="nucleotide sequence ID" value="NZ_BAABQR010000008.1"/>
</dbReference>
<organism evidence="1 2">
    <name type="scientific">Lactococcus lactis subsp. lactis</name>
    <name type="common">Streptococcus lactis</name>
    <dbReference type="NCBI Taxonomy" id="1360"/>
    <lineage>
        <taxon>Bacteria</taxon>
        <taxon>Bacillati</taxon>
        <taxon>Bacillota</taxon>
        <taxon>Bacilli</taxon>
        <taxon>Lactobacillales</taxon>
        <taxon>Streptococcaceae</taxon>
        <taxon>Lactococcus</taxon>
    </lineage>
</organism>
<dbReference type="EMBL" id="BBSI01000015">
    <property type="protein sequence ID" value="GAM79433.1"/>
    <property type="molecule type" value="Genomic_DNA"/>
</dbReference>
<reference evidence="1 2" key="1">
    <citation type="submission" date="2015-01" db="EMBL/GenBank/DDBJ databases">
        <title>Lactococcus lactis subsp.lactis JCM 5805 whole genome shotgun sequence.</title>
        <authorList>
            <person name="Fujii T."/>
            <person name="Tomita Y."/>
            <person name="Ikushima S."/>
            <person name="Fujiwara D."/>
        </authorList>
    </citation>
    <scope>NUCLEOTIDE SEQUENCE [LARGE SCALE GENOMIC DNA]</scope>
    <source>
        <strain evidence="1 2">JCM 5805</strain>
    </source>
</reference>
<dbReference type="Proteomes" id="UP000031847">
    <property type="component" value="Unassembled WGS sequence"/>
</dbReference>
<accession>A0A0B8QX14</accession>
<evidence type="ECO:0000313" key="1">
    <source>
        <dbReference type="EMBL" id="GAM79433.1"/>
    </source>
</evidence>
<dbReference type="AlphaFoldDB" id="A0A0B8QX14"/>
<gene>
    <name evidence="1" type="ORF">JCM5805K_0541</name>
</gene>
<comment type="caution">
    <text evidence="1">The sequence shown here is derived from an EMBL/GenBank/DDBJ whole genome shotgun (WGS) entry which is preliminary data.</text>
</comment>
<sequence>MEYQLLGVSGLILIILGLTWLKDGEKMDPPLRKRIIIDLTTIALFWIVFEFWHFSSSRAYENEVNWIINGSLAFFGARMIQLICQVNPMFQELVNYLKSKNGKTDVIENESTEENK</sequence>
<evidence type="ECO:0000313" key="2">
    <source>
        <dbReference type="Proteomes" id="UP000031847"/>
    </source>
</evidence>
<protein>
    <submittedName>
        <fullName evidence="1">FOG: TPR repeat</fullName>
    </submittedName>
</protein>